<feature type="compositionally biased region" description="Low complexity" evidence="1">
    <location>
        <begin position="37"/>
        <end position="53"/>
    </location>
</feature>
<sequence length="356" mass="37224">MSKSIYTRSLAGLSAAALALVGFAGAAYADPEGDASPNPEATQTTPPTETDAPGEGSEDESDGKDTDDTEKPEETEPGEKPVEPDKGEADKDEADKGEESGKEATGPDMGTMAAEAKAIDILNITDFHGRIKSGPVISSFVKQERAKNPEGTIFSSSGDNFGASTFESSILDDKPSIDVLNAMGLEVSSVGNHEFDKGWEDFKKKIAASKFPVLGANVKGETPPELKGSHVVTLDNGVRVGFVGLITEDMPSLVSPAGIKGITWESITDTANKVADELTDGNDDNGEADVLVALVHEGPATSEITAGGAFKKFAEGVSEKYTAVFAGHTHIAYNTEFRGIQFLQAGKYGGSSQSRV</sequence>
<feature type="compositionally biased region" description="Acidic residues" evidence="1">
    <location>
        <begin position="56"/>
        <end position="71"/>
    </location>
</feature>
<feature type="signal peptide" evidence="2">
    <location>
        <begin position="1"/>
        <end position="29"/>
    </location>
</feature>
<comment type="caution">
    <text evidence="4">The sequence shown here is derived from an EMBL/GenBank/DDBJ whole genome shotgun (WGS) entry which is preliminary data.</text>
</comment>
<dbReference type="InterPro" id="IPR006179">
    <property type="entry name" value="5_nucleotidase/apyrase"/>
</dbReference>
<dbReference type="InterPro" id="IPR029052">
    <property type="entry name" value="Metallo-depent_PP-like"/>
</dbReference>
<reference evidence="5" key="1">
    <citation type="submission" date="2016-12" db="EMBL/GenBank/DDBJ databases">
        <authorList>
            <person name="Meng X."/>
        </authorList>
    </citation>
    <scope>NUCLEOTIDE SEQUENCE [LARGE SCALE GENOMIC DNA]</scope>
    <source>
        <strain evidence="5">DSM 19116</strain>
    </source>
</reference>
<dbReference type="GO" id="GO:0030288">
    <property type="term" value="C:outer membrane-bounded periplasmic space"/>
    <property type="evidence" value="ECO:0007669"/>
    <property type="project" value="TreeGrafter"/>
</dbReference>
<dbReference type="GO" id="GO:0009166">
    <property type="term" value="P:nucleotide catabolic process"/>
    <property type="evidence" value="ECO:0007669"/>
    <property type="project" value="InterPro"/>
</dbReference>
<dbReference type="SUPFAM" id="SSF56300">
    <property type="entry name" value="Metallo-dependent phosphatases"/>
    <property type="match status" value="1"/>
</dbReference>
<keyword evidence="5" id="KW-1185">Reference proteome</keyword>
<feature type="region of interest" description="Disordered" evidence="1">
    <location>
        <begin position="28"/>
        <end position="110"/>
    </location>
</feature>
<evidence type="ECO:0000313" key="4">
    <source>
        <dbReference type="EMBL" id="OKL54563.1"/>
    </source>
</evidence>
<organism evidence="4 5">
    <name type="scientific">Bowdeniella nasicola</name>
    <dbReference type="NCBI Taxonomy" id="208480"/>
    <lineage>
        <taxon>Bacteria</taxon>
        <taxon>Bacillati</taxon>
        <taxon>Actinomycetota</taxon>
        <taxon>Actinomycetes</taxon>
        <taxon>Actinomycetales</taxon>
        <taxon>Actinomycetaceae</taxon>
        <taxon>Bowdeniella</taxon>
    </lineage>
</organism>
<evidence type="ECO:0000313" key="5">
    <source>
        <dbReference type="Proteomes" id="UP000185628"/>
    </source>
</evidence>
<name>A0A1Q5Q425_9ACTO</name>
<dbReference type="PANTHER" id="PTHR11575:SF24">
    <property type="entry name" value="5'-NUCLEOTIDASE"/>
    <property type="match status" value="1"/>
</dbReference>
<proteinExistence type="predicted"/>
<dbReference type="EMBL" id="MQVR01000012">
    <property type="protein sequence ID" value="OKL54563.1"/>
    <property type="molecule type" value="Genomic_DNA"/>
</dbReference>
<protein>
    <recommendedName>
        <fullName evidence="3">Calcineurin-like phosphoesterase domain-containing protein</fullName>
    </recommendedName>
</protein>
<dbReference type="OrthoDB" id="1016457at2"/>
<feature type="chain" id="PRO_5010163148" description="Calcineurin-like phosphoesterase domain-containing protein" evidence="2">
    <location>
        <begin position="30"/>
        <end position="356"/>
    </location>
</feature>
<evidence type="ECO:0000256" key="2">
    <source>
        <dbReference type="SAM" id="SignalP"/>
    </source>
</evidence>
<feature type="compositionally biased region" description="Basic and acidic residues" evidence="1">
    <location>
        <begin position="72"/>
        <end position="102"/>
    </location>
</feature>
<accession>A0A1Q5Q425</accession>
<dbReference type="Pfam" id="PF00149">
    <property type="entry name" value="Metallophos"/>
    <property type="match status" value="1"/>
</dbReference>
<gene>
    <name evidence="4" type="ORF">BSZ39_03275</name>
</gene>
<dbReference type="PANTHER" id="PTHR11575">
    <property type="entry name" value="5'-NUCLEOTIDASE-RELATED"/>
    <property type="match status" value="1"/>
</dbReference>
<dbReference type="AlphaFoldDB" id="A0A1Q5Q425"/>
<dbReference type="GO" id="GO:0008768">
    <property type="term" value="F:UDP-sugar diphosphatase activity"/>
    <property type="evidence" value="ECO:0007669"/>
    <property type="project" value="TreeGrafter"/>
</dbReference>
<dbReference type="GO" id="GO:0008253">
    <property type="term" value="F:5'-nucleotidase activity"/>
    <property type="evidence" value="ECO:0007669"/>
    <property type="project" value="TreeGrafter"/>
</dbReference>
<dbReference type="RefSeq" id="WP_073715963.1">
    <property type="nucleotide sequence ID" value="NZ_MQVR01000012.1"/>
</dbReference>
<evidence type="ECO:0000256" key="1">
    <source>
        <dbReference type="SAM" id="MobiDB-lite"/>
    </source>
</evidence>
<dbReference type="Proteomes" id="UP000185628">
    <property type="component" value="Unassembled WGS sequence"/>
</dbReference>
<feature type="domain" description="Calcineurin-like phosphoesterase" evidence="3">
    <location>
        <begin position="121"/>
        <end position="331"/>
    </location>
</feature>
<evidence type="ECO:0000259" key="3">
    <source>
        <dbReference type="Pfam" id="PF00149"/>
    </source>
</evidence>
<keyword evidence="2" id="KW-0732">Signal</keyword>
<dbReference type="Gene3D" id="3.60.21.10">
    <property type="match status" value="1"/>
</dbReference>
<dbReference type="InterPro" id="IPR004843">
    <property type="entry name" value="Calcineurin-like_PHP"/>
</dbReference>